<evidence type="ECO:0000313" key="1">
    <source>
        <dbReference type="EnsemblPlants" id="AET3Gv20262900.8"/>
    </source>
</evidence>
<dbReference type="EnsemblPlants" id="AET3Gv20262900.8">
    <property type="protein sequence ID" value="AET3Gv20262900.8"/>
    <property type="gene ID" value="AET3Gv20262900"/>
</dbReference>
<keyword evidence="2" id="KW-1185">Reference proteome</keyword>
<reference evidence="2" key="1">
    <citation type="journal article" date="2014" name="Science">
        <title>Ancient hybridizations among the ancestral genomes of bread wheat.</title>
        <authorList>
            <consortium name="International Wheat Genome Sequencing Consortium,"/>
            <person name="Marcussen T."/>
            <person name="Sandve S.R."/>
            <person name="Heier L."/>
            <person name="Spannagl M."/>
            <person name="Pfeifer M."/>
            <person name="Jakobsen K.S."/>
            <person name="Wulff B.B."/>
            <person name="Steuernagel B."/>
            <person name="Mayer K.F."/>
            <person name="Olsen O.A."/>
        </authorList>
    </citation>
    <scope>NUCLEOTIDE SEQUENCE [LARGE SCALE GENOMIC DNA]</scope>
    <source>
        <strain evidence="2">cv. AL8/78</strain>
    </source>
</reference>
<dbReference type="Proteomes" id="UP000015105">
    <property type="component" value="Chromosome 3D"/>
</dbReference>
<organism evidence="1 2">
    <name type="scientific">Aegilops tauschii subsp. strangulata</name>
    <name type="common">Goatgrass</name>
    <dbReference type="NCBI Taxonomy" id="200361"/>
    <lineage>
        <taxon>Eukaryota</taxon>
        <taxon>Viridiplantae</taxon>
        <taxon>Streptophyta</taxon>
        <taxon>Embryophyta</taxon>
        <taxon>Tracheophyta</taxon>
        <taxon>Spermatophyta</taxon>
        <taxon>Magnoliopsida</taxon>
        <taxon>Liliopsida</taxon>
        <taxon>Poales</taxon>
        <taxon>Poaceae</taxon>
        <taxon>BOP clade</taxon>
        <taxon>Pooideae</taxon>
        <taxon>Triticodae</taxon>
        <taxon>Triticeae</taxon>
        <taxon>Triticinae</taxon>
        <taxon>Aegilops</taxon>
    </lineage>
</organism>
<dbReference type="Gramene" id="AET3Gv20262900.8">
    <property type="protein sequence ID" value="AET3Gv20262900.8"/>
    <property type="gene ID" value="AET3Gv20262900"/>
</dbReference>
<reference evidence="2" key="2">
    <citation type="journal article" date="2017" name="Nat. Plants">
        <title>The Aegilops tauschii genome reveals multiple impacts of transposons.</title>
        <authorList>
            <person name="Zhao G."/>
            <person name="Zou C."/>
            <person name="Li K."/>
            <person name="Wang K."/>
            <person name="Li T."/>
            <person name="Gao L."/>
            <person name="Zhang X."/>
            <person name="Wang H."/>
            <person name="Yang Z."/>
            <person name="Liu X."/>
            <person name="Jiang W."/>
            <person name="Mao L."/>
            <person name="Kong X."/>
            <person name="Jiao Y."/>
            <person name="Jia J."/>
        </authorList>
    </citation>
    <scope>NUCLEOTIDE SEQUENCE [LARGE SCALE GENOMIC DNA]</scope>
    <source>
        <strain evidence="2">cv. AL8/78</strain>
    </source>
</reference>
<proteinExistence type="predicted"/>
<sequence>MRTCPMWCYLPSVIFVGIAEKSLMPLDIFASKIKKSDAYQFSCRGSYQRRIDNLRKRFESLSGRRRWFSKLCRFSGAKIYLRRVSDSSFRISRQVLFPQPLTWTAMYRKQQKNVHGDGGYVICYEMEDIEKKLHFDRKSLLCCNDLSFSS</sequence>
<reference evidence="1" key="4">
    <citation type="submission" date="2019-03" db="UniProtKB">
        <authorList>
            <consortium name="EnsemblPlants"/>
        </authorList>
    </citation>
    <scope>IDENTIFICATION</scope>
</reference>
<evidence type="ECO:0000313" key="2">
    <source>
        <dbReference type="Proteomes" id="UP000015105"/>
    </source>
</evidence>
<dbReference type="AlphaFoldDB" id="A0A453E994"/>
<name>A0A453E994_AEGTS</name>
<reference evidence="1" key="5">
    <citation type="journal article" date="2021" name="G3 (Bethesda)">
        <title>Aegilops tauschii genome assembly Aet v5.0 features greater sequence contiguity and improved annotation.</title>
        <authorList>
            <person name="Wang L."/>
            <person name="Zhu T."/>
            <person name="Rodriguez J.C."/>
            <person name="Deal K.R."/>
            <person name="Dubcovsky J."/>
            <person name="McGuire P.E."/>
            <person name="Lux T."/>
            <person name="Spannagl M."/>
            <person name="Mayer K.F.X."/>
            <person name="Baldrich P."/>
            <person name="Meyers B.C."/>
            <person name="Huo N."/>
            <person name="Gu Y.Q."/>
            <person name="Zhou H."/>
            <person name="Devos K.M."/>
            <person name="Bennetzen J.L."/>
            <person name="Unver T."/>
            <person name="Budak H."/>
            <person name="Gulick P.J."/>
            <person name="Galiba G."/>
            <person name="Kalapos B."/>
            <person name="Nelson D.R."/>
            <person name="Li P."/>
            <person name="You F.M."/>
            <person name="Luo M.C."/>
            <person name="Dvorak J."/>
        </authorList>
    </citation>
    <scope>NUCLEOTIDE SEQUENCE [LARGE SCALE GENOMIC DNA]</scope>
    <source>
        <strain evidence="1">cv. AL8/78</strain>
    </source>
</reference>
<protein>
    <submittedName>
        <fullName evidence="1">Uncharacterized protein</fullName>
    </submittedName>
</protein>
<reference evidence="1" key="3">
    <citation type="journal article" date="2017" name="Nature">
        <title>Genome sequence of the progenitor of the wheat D genome Aegilops tauschii.</title>
        <authorList>
            <person name="Luo M.C."/>
            <person name="Gu Y.Q."/>
            <person name="Puiu D."/>
            <person name="Wang H."/>
            <person name="Twardziok S.O."/>
            <person name="Deal K.R."/>
            <person name="Huo N."/>
            <person name="Zhu T."/>
            <person name="Wang L."/>
            <person name="Wang Y."/>
            <person name="McGuire P.E."/>
            <person name="Liu S."/>
            <person name="Long H."/>
            <person name="Ramasamy R.K."/>
            <person name="Rodriguez J.C."/>
            <person name="Van S.L."/>
            <person name="Yuan L."/>
            <person name="Wang Z."/>
            <person name="Xia Z."/>
            <person name="Xiao L."/>
            <person name="Anderson O.D."/>
            <person name="Ouyang S."/>
            <person name="Liang Y."/>
            <person name="Zimin A.V."/>
            <person name="Pertea G."/>
            <person name="Qi P."/>
            <person name="Bennetzen J.L."/>
            <person name="Dai X."/>
            <person name="Dawson M.W."/>
            <person name="Muller H.G."/>
            <person name="Kugler K."/>
            <person name="Rivarola-Duarte L."/>
            <person name="Spannagl M."/>
            <person name="Mayer K.F.X."/>
            <person name="Lu F.H."/>
            <person name="Bevan M.W."/>
            <person name="Leroy P."/>
            <person name="Li P."/>
            <person name="You F.M."/>
            <person name="Sun Q."/>
            <person name="Liu Z."/>
            <person name="Lyons E."/>
            <person name="Wicker T."/>
            <person name="Salzberg S.L."/>
            <person name="Devos K.M."/>
            <person name="Dvorak J."/>
        </authorList>
    </citation>
    <scope>NUCLEOTIDE SEQUENCE [LARGE SCALE GENOMIC DNA]</scope>
    <source>
        <strain evidence="1">cv. AL8/78</strain>
    </source>
</reference>
<accession>A0A453E994</accession>